<dbReference type="EMBL" id="JANBVO010000005">
    <property type="protein sequence ID" value="KAJ9151745.1"/>
    <property type="molecule type" value="Genomic_DNA"/>
</dbReference>
<evidence type="ECO:0000259" key="2">
    <source>
        <dbReference type="Pfam" id="PF24320"/>
    </source>
</evidence>
<reference evidence="3" key="1">
    <citation type="submission" date="2022-07" db="EMBL/GenBank/DDBJ databases">
        <title>Fungi with potential for degradation of polypropylene.</title>
        <authorList>
            <person name="Gostincar C."/>
        </authorList>
    </citation>
    <scope>NUCLEOTIDE SEQUENCE</scope>
    <source>
        <strain evidence="3">EXF-13308</strain>
    </source>
</reference>
<feature type="region of interest" description="Disordered" evidence="1">
    <location>
        <begin position="290"/>
        <end position="331"/>
    </location>
</feature>
<accession>A0AA38S973</accession>
<organism evidence="3 4">
    <name type="scientific">Pleurostoma richardsiae</name>
    <dbReference type="NCBI Taxonomy" id="41990"/>
    <lineage>
        <taxon>Eukaryota</taxon>
        <taxon>Fungi</taxon>
        <taxon>Dikarya</taxon>
        <taxon>Ascomycota</taxon>
        <taxon>Pezizomycotina</taxon>
        <taxon>Sordariomycetes</taxon>
        <taxon>Sordariomycetidae</taxon>
        <taxon>Calosphaeriales</taxon>
        <taxon>Pleurostomataceae</taxon>
        <taxon>Pleurostoma</taxon>
    </lineage>
</organism>
<evidence type="ECO:0000313" key="4">
    <source>
        <dbReference type="Proteomes" id="UP001174694"/>
    </source>
</evidence>
<dbReference type="Pfam" id="PF24320">
    <property type="entry name" value="DUF7492"/>
    <property type="match status" value="1"/>
</dbReference>
<dbReference type="AlphaFoldDB" id="A0AA38S973"/>
<gene>
    <name evidence="3" type="ORF">NKR23_g2790</name>
</gene>
<dbReference type="Proteomes" id="UP001174694">
    <property type="component" value="Unassembled WGS sequence"/>
</dbReference>
<protein>
    <recommendedName>
        <fullName evidence="2">DUF7492 domain-containing protein</fullName>
    </recommendedName>
</protein>
<sequence>MRVATNGTMIGTPGFIRGYVEHGGPGFTDSMDNYLIPPNGRTGGKVILETDNICHPSQTVGNYSSEFPRLTTASGDVIALRYQENGHVTSPGTQKGKPDNRGTVYIYGTNQPSNNDTLLSIHKVWTADGQGGDGRGRLLSTRNFDDGQCYQVNPNSALSQQRIAEFPKEAEAPQGADLWCQSDLQLPTDLETGSGYTLYWVWDWPTLKDSAGNQSDPNNIETPELYTSCIELNLVDPCSDDLGSVKSPACTNQSDSSIKLAQPLTESFVKNQDRNNIAIFDQMSSNFDVAVPDESGSSDSVTSTSRAGTASASDAVPTTLQTKTKSSGHTRGMKTVTVTVTDDFVTVTVTETDGPSATTSPVAAITTTAVVADGDAASTVQSDSNPPAVTPFTRAKRSPRRAVGDRRL</sequence>
<evidence type="ECO:0000256" key="1">
    <source>
        <dbReference type="SAM" id="MobiDB-lite"/>
    </source>
</evidence>
<feature type="compositionally biased region" description="Polar residues" evidence="1">
    <location>
        <begin position="316"/>
        <end position="325"/>
    </location>
</feature>
<keyword evidence="4" id="KW-1185">Reference proteome</keyword>
<feature type="compositionally biased region" description="Low complexity" evidence="1">
    <location>
        <begin position="295"/>
        <end position="313"/>
    </location>
</feature>
<name>A0AA38S973_9PEZI</name>
<comment type="caution">
    <text evidence="3">The sequence shown here is derived from an EMBL/GenBank/DDBJ whole genome shotgun (WGS) entry which is preliminary data.</text>
</comment>
<dbReference type="InterPro" id="IPR055915">
    <property type="entry name" value="DUF7492"/>
</dbReference>
<evidence type="ECO:0000313" key="3">
    <source>
        <dbReference type="EMBL" id="KAJ9151745.1"/>
    </source>
</evidence>
<feature type="region of interest" description="Disordered" evidence="1">
    <location>
        <begin position="378"/>
        <end position="408"/>
    </location>
</feature>
<proteinExistence type="predicted"/>
<feature type="domain" description="DUF7492" evidence="2">
    <location>
        <begin position="2"/>
        <end position="253"/>
    </location>
</feature>